<dbReference type="EC" id="3.2.1.52" evidence="3"/>
<comment type="caution">
    <text evidence="8">The sequence shown here is derived from an EMBL/GenBank/DDBJ whole genome shotgun (WGS) entry which is preliminary data.</text>
</comment>
<dbReference type="EMBL" id="MHSK01000015">
    <property type="protein sequence ID" value="OHA42320.1"/>
    <property type="molecule type" value="Genomic_DNA"/>
</dbReference>
<keyword evidence="6" id="KW-0812">Transmembrane</keyword>
<evidence type="ECO:0000256" key="2">
    <source>
        <dbReference type="ARBA" id="ARBA00005336"/>
    </source>
</evidence>
<organism evidence="8 9">
    <name type="scientific">Candidatus Taylorbacteria bacterium RIFCSPLOWO2_12_FULL_43_20</name>
    <dbReference type="NCBI Taxonomy" id="1802332"/>
    <lineage>
        <taxon>Bacteria</taxon>
        <taxon>Candidatus Tayloriibacteriota</taxon>
    </lineage>
</organism>
<proteinExistence type="inferred from homology"/>
<dbReference type="PANTHER" id="PTHR30480:SF13">
    <property type="entry name" value="BETA-HEXOSAMINIDASE"/>
    <property type="match status" value="1"/>
</dbReference>
<dbReference type="PANTHER" id="PTHR30480">
    <property type="entry name" value="BETA-HEXOSAMINIDASE-RELATED"/>
    <property type="match status" value="1"/>
</dbReference>
<dbReference type="Gene3D" id="3.20.20.300">
    <property type="entry name" value="Glycoside hydrolase, family 3, N-terminal domain"/>
    <property type="match status" value="1"/>
</dbReference>
<dbReference type="SUPFAM" id="SSF51445">
    <property type="entry name" value="(Trans)glycosidases"/>
    <property type="match status" value="1"/>
</dbReference>
<keyword evidence="6" id="KW-0472">Membrane</keyword>
<comment type="catalytic activity">
    <reaction evidence="1">
        <text>Hydrolysis of terminal non-reducing N-acetyl-D-hexosamine residues in N-acetyl-beta-D-hexosaminides.</text>
        <dbReference type="EC" id="3.2.1.52"/>
    </reaction>
</comment>
<dbReference type="GO" id="GO:0009254">
    <property type="term" value="P:peptidoglycan turnover"/>
    <property type="evidence" value="ECO:0007669"/>
    <property type="project" value="TreeGrafter"/>
</dbReference>
<protein>
    <recommendedName>
        <fullName evidence="3">beta-N-acetylhexosaminidase</fullName>
        <ecNumber evidence="3">3.2.1.52</ecNumber>
    </recommendedName>
</protein>
<evidence type="ECO:0000256" key="1">
    <source>
        <dbReference type="ARBA" id="ARBA00001231"/>
    </source>
</evidence>
<comment type="similarity">
    <text evidence="2">Belongs to the glycosyl hydrolase 3 family.</text>
</comment>
<sequence length="379" mass="42748">MGTFFKYGSFILFVFIIVVSLFIYKSKYVNQKAEEITKSSDSLKQDPVLAEIDNMTIDEKVGQMFMLGVFESGWETIIEQAISEKTIGGILITGSNVKETSDIRSAIEEFQSIARQTEQPKLLVSVDQEGGIASRFIGDGFVNTAQWEIKNAKQAYETAFKRAVELNALGFNTNFSPVLEHVTNSKSFLYPRVFRGNKDEIIEWGGAMVRGYKDGGIISTVKHFPGHLDDSLDSHRELPEVNVQSENKEEYLSVFKEIIKEENPAMVMTAHVLVPFFDEEYPATLSSKIIKGILREEFGYDGVIITDDMEMGAIRNSFTLEAAVIRAVEAGNDILLFTSSSERQRQAYGILLDAVKYGRIDETRIDQSLQRIMRLKLTY</sequence>
<dbReference type="InterPro" id="IPR050226">
    <property type="entry name" value="NagZ_Beta-hexosaminidase"/>
</dbReference>
<dbReference type="InterPro" id="IPR036962">
    <property type="entry name" value="Glyco_hydro_3_N_sf"/>
</dbReference>
<evidence type="ECO:0000259" key="7">
    <source>
        <dbReference type="Pfam" id="PF00933"/>
    </source>
</evidence>
<dbReference type="Proteomes" id="UP000177269">
    <property type="component" value="Unassembled WGS sequence"/>
</dbReference>
<evidence type="ECO:0000256" key="5">
    <source>
        <dbReference type="ARBA" id="ARBA00023295"/>
    </source>
</evidence>
<evidence type="ECO:0000256" key="4">
    <source>
        <dbReference type="ARBA" id="ARBA00022801"/>
    </source>
</evidence>
<dbReference type="InterPro" id="IPR001764">
    <property type="entry name" value="Glyco_hydro_3_N"/>
</dbReference>
<dbReference type="InterPro" id="IPR017853">
    <property type="entry name" value="GH"/>
</dbReference>
<feature type="transmembrane region" description="Helical" evidence="6">
    <location>
        <begin position="6"/>
        <end position="24"/>
    </location>
</feature>
<reference evidence="8 9" key="1">
    <citation type="journal article" date="2016" name="Nat. Commun.">
        <title>Thousands of microbial genomes shed light on interconnected biogeochemical processes in an aquifer system.</title>
        <authorList>
            <person name="Anantharaman K."/>
            <person name="Brown C.T."/>
            <person name="Hug L.A."/>
            <person name="Sharon I."/>
            <person name="Castelle C.J."/>
            <person name="Probst A.J."/>
            <person name="Thomas B.C."/>
            <person name="Singh A."/>
            <person name="Wilkins M.J."/>
            <person name="Karaoz U."/>
            <person name="Brodie E.L."/>
            <person name="Williams K.H."/>
            <person name="Hubbard S.S."/>
            <person name="Banfield J.F."/>
        </authorList>
    </citation>
    <scope>NUCLEOTIDE SEQUENCE [LARGE SCALE GENOMIC DNA]</scope>
</reference>
<evidence type="ECO:0000256" key="6">
    <source>
        <dbReference type="SAM" id="Phobius"/>
    </source>
</evidence>
<name>A0A1G2P1W9_9BACT</name>
<dbReference type="Pfam" id="PF00933">
    <property type="entry name" value="Glyco_hydro_3"/>
    <property type="match status" value="1"/>
</dbReference>
<feature type="domain" description="Glycoside hydrolase family 3 N-terminal" evidence="7">
    <location>
        <begin position="56"/>
        <end position="375"/>
    </location>
</feature>
<evidence type="ECO:0000313" key="8">
    <source>
        <dbReference type="EMBL" id="OHA42320.1"/>
    </source>
</evidence>
<gene>
    <name evidence="8" type="ORF">A3G52_03955</name>
</gene>
<keyword evidence="6" id="KW-1133">Transmembrane helix</keyword>
<evidence type="ECO:0000256" key="3">
    <source>
        <dbReference type="ARBA" id="ARBA00012663"/>
    </source>
</evidence>
<dbReference type="GO" id="GO:0005975">
    <property type="term" value="P:carbohydrate metabolic process"/>
    <property type="evidence" value="ECO:0007669"/>
    <property type="project" value="InterPro"/>
</dbReference>
<evidence type="ECO:0000313" key="9">
    <source>
        <dbReference type="Proteomes" id="UP000177269"/>
    </source>
</evidence>
<dbReference type="GO" id="GO:0004563">
    <property type="term" value="F:beta-N-acetylhexosaminidase activity"/>
    <property type="evidence" value="ECO:0007669"/>
    <property type="project" value="UniProtKB-EC"/>
</dbReference>
<keyword evidence="5" id="KW-0326">Glycosidase</keyword>
<dbReference type="AlphaFoldDB" id="A0A1G2P1W9"/>
<accession>A0A1G2P1W9</accession>
<keyword evidence="4" id="KW-0378">Hydrolase</keyword>